<feature type="chain" id="PRO_5022213402" description="Lipoprotein SmpA/OmlA domain-containing protein" evidence="1">
    <location>
        <begin position="27"/>
        <end position="143"/>
    </location>
</feature>
<evidence type="ECO:0008006" key="4">
    <source>
        <dbReference type="Google" id="ProtNLM"/>
    </source>
</evidence>
<keyword evidence="1" id="KW-0732">Signal</keyword>
<protein>
    <recommendedName>
        <fullName evidence="4">Lipoprotein SmpA/OmlA domain-containing protein</fullName>
    </recommendedName>
</protein>
<dbReference type="RefSeq" id="WP_145198395.1">
    <property type="nucleotide sequence ID" value="NZ_CP036267.1"/>
</dbReference>
<dbReference type="PROSITE" id="PS51257">
    <property type="entry name" value="PROKAR_LIPOPROTEIN"/>
    <property type="match status" value="1"/>
</dbReference>
<dbReference type="Proteomes" id="UP000315724">
    <property type="component" value="Chromosome"/>
</dbReference>
<proteinExistence type="predicted"/>
<sequence precursor="true">MRFLCGILSTVWAISALGCSALIANAGIDLEQIDTRELIVQEFGQPLSVHYTEDGTIESFHTRRKIAEPLKAAGYCMEFGMLLGVYEPKSTAVEVGLFTWNSVIGRDFRILFDQSGNAVRYELYFDDDDLPVSQLETQNVTDE</sequence>
<evidence type="ECO:0000256" key="1">
    <source>
        <dbReference type="SAM" id="SignalP"/>
    </source>
</evidence>
<gene>
    <name evidence="2" type="ORF">Mal48_20790</name>
</gene>
<dbReference type="AlphaFoldDB" id="A0A517QMG7"/>
<dbReference type="EMBL" id="CP036267">
    <property type="protein sequence ID" value="QDT32832.1"/>
    <property type="molecule type" value="Genomic_DNA"/>
</dbReference>
<dbReference type="KEGG" id="tpol:Mal48_20790"/>
<evidence type="ECO:0000313" key="3">
    <source>
        <dbReference type="Proteomes" id="UP000315724"/>
    </source>
</evidence>
<organism evidence="2 3">
    <name type="scientific">Thalassoglobus polymorphus</name>
    <dbReference type="NCBI Taxonomy" id="2527994"/>
    <lineage>
        <taxon>Bacteria</taxon>
        <taxon>Pseudomonadati</taxon>
        <taxon>Planctomycetota</taxon>
        <taxon>Planctomycetia</taxon>
        <taxon>Planctomycetales</taxon>
        <taxon>Planctomycetaceae</taxon>
        <taxon>Thalassoglobus</taxon>
    </lineage>
</organism>
<accession>A0A517QMG7</accession>
<name>A0A517QMG7_9PLAN</name>
<evidence type="ECO:0000313" key="2">
    <source>
        <dbReference type="EMBL" id="QDT32832.1"/>
    </source>
</evidence>
<keyword evidence="3" id="KW-1185">Reference proteome</keyword>
<feature type="signal peptide" evidence="1">
    <location>
        <begin position="1"/>
        <end position="26"/>
    </location>
</feature>
<reference evidence="2 3" key="1">
    <citation type="submission" date="2019-02" db="EMBL/GenBank/DDBJ databases">
        <title>Deep-cultivation of Planctomycetes and their phenomic and genomic characterization uncovers novel biology.</title>
        <authorList>
            <person name="Wiegand S."/>
            <person name="Jogler M."/>
            <person name="Boedeker C."/>
            <person name="Pinto D."/>
            <person name="Vollmers J."/>
            <person name="Rivas-Marin E."/>
            <person name="Kohn T."/>
            <person name="Peeters S.H."/>
            <person name="Heuer A."/>
            <person name="Rast P."/>
            <person name="Oberbeckmann S."/>
            <person name="Bunk B."/>
            <person name="Jeske O."/>
            <person name="Meyerdierks A."/>
            <person name="Storesund J.E."/>
            <person name="Kallscheuer N."/>
            <person name="Luecker S."/>
            <person name="Lage O.M."/>
            <person name="Pohl T."/>
            <person name="Merkel B.J."/>
            <person name="Hornburger P."/>
            <person name="Mueller R.-W."/>
            <person name="Bruemmer F."/>
            <person name="Labrenz M."/>
            <person name="Spormann A.M."/>
            <person name="Op den Camp H."/>
            <person name="Overmann J."/>
            <person name="Amann R."/>
            <person name="Jetten M.S.M."/>
            <person name="Mascher T."/>
            <person name="Medema M.H."/>
            <person name="Devos D.P."/>
            <person name="Kaster A.-K."/>
            <person name="Ovreas L."/>
            <person name="Rohde M."/>
            <person name="Galperin M.Y."/>
            <person name="Jogler C."/>
        </authorList>
    </citation>
    <scope>NUCLEOTIDE SEQUENCE [LARGE SCALE GENOMIC DNA]</scope>
    <source>
        <strain evidence="2 3">Mal48</strain>
    </source>
</reference>